<gene>
    <name evidence="2" type="ORF">CH341_25145</name>
</gene>
<comment type="similarity">
    <text evidence="1">Belongs to the UPF0065 (bug) family.</text>
</comment>
<proteinExistence type="inferred from homology"/>
<comment type="caution">
    <text evidence="2">The sequence shown here is derived from an EMBL/GenBank/DDBJ whole genome shotgun (WGS) entry which is preliminary data.</text>
</comment>
<name>A0A327KWP6_9BRAD</name>
<dbReference type="Gene3D" id="3.40.190.10">
    <property type="entry name" value="Periplasmic binding protein-like II"/>
    <property type="match status" value="1"/>
</dbReference>
<dbReference type="Pfam" id="PF03401">
    <property type="entry name" value="TctC"/>
    <property type="match status" value="1"/>
</dbReference>
<keyword evidence="3" id="KW-1185">Reference proteome</keyword>
<dbReference type="SUPFAM" id="SSF53850">
    <property type="entry name" value="Periplasmic binding protein-like II"/>
    <property type="match status" value="1"/>
</dbReference>
<sequence>MVAERMRAELGQSVVLDNVSGAAGSIGLGRVARAPADGYTIEVGNWSAHVVNGAIYTLPYDLRTSFEPIALLARAPQVVLSSKAVPATDLASLIAWIKSRDGKVAIGTAGIGSPPHVAAAFFLSMTGTQAQLVPYRGAAPAVQDLVSGQIDLVFTDPTSAVPLVRAGSIKAYAVSAPERLPGVPEIPSADEAGLRGFHVATWNAMFAPKGTPKPIVDKLNAAAVAALADPALKTRFTELGQTIPPRDQQTPEALGALVQADIDKWWPIIRAAGIRAD</sequence>
<dbReference type="Gene3D" id="3.40.190.150">
    <property type="entry name" value="Bordetella uptake gene, domain 1"/>
    <property type="match status" value="1"/>
</dbReference>
<dbReference type="PANTHER" id="PTHR42928:SF5">
    <property type="entry name" value="BLR1237 PROTEIN"/>
    <property type="match status" value="1"/>
</dbReference>
<evidence type="ECO:0008006" key="4">
    <source>
        <dbReference type="Google" id="ProtNLM"/>
    </source>
</evidence>
<dbReference type="Proteomes" id="UP000249130">
    <property type="component" value="Unassembled WGS sequence"/>
</dbReference>
<evidence type="ECO:0000313" key="3">
    <source>
        <dbReference type="Proteomes" id="UP000249130"/>
    </source>
</evidence>
<dbReference type="AlphaFoldDB" id="A0A327KWP6"/>
<evidence type="ECO:0000256" key="1">
    <source>
        <dbReference type="ARBA" id="ARBA00006987"/>
    </source>
</evidence>
<evidence type="ECO:0000313" key="2">
    <source>
        <dbReference type="EMBL" id="RAI39798.1"/>
    </source>
</evidence>
<dbReference type="InterPro" id="IPR042100">
    <property type="entry name" value="Bug_dom1"/>
</dbReference>
<protein>
    <recommendedName>
        <fullName evidence="4">ABC transporter substrate-binding protein</fullName>
    </recommendedName>
</protein>
<accession>A0A327KWP6</accession>
<organism evidence="2 3">
    <name type="scientific">Rhodoplanes roseus</name>
    <dbReference type="NCBI Taxonomy" id="29409"/>
    <lineage>
        <taxon>Bacteria</taxon>
        <taxon>Pseudomonadati</taxon>
        <taxon>Pseudomonadota</taxon>
        <taxon>Alphaproteobacteria</taxon>
        <taxon>Hyphomicrobiales</taxon>
        <taxon>Nitrobacteraceae</taxon>
        <taxon>Rhodoplanes</taxon>
    </lineage>
</organism>
<dbReference type="InterPro" id="IPR005064">
    <property type="entry name" value="BUG"/>
</dbReference>
<dbReference type="PANTHER" id="PTHR42928">
    <property type="entry name" value="TRICARBOXYLATE-BINDING PROTEIN"/>
    <property type="match status" value="1"/>
</dbReference>
<reference evidence="2 3" key="1">
    <citation type="submission" date="2017-07" db="EMBL/GenBank/DDBJ databases">
        <title>Draft Genome Sequences of Select Purple Nonsulfur Bacteria.</title>
        <authorList>
            <person name="Lasarre B."/>
            <person name="Mckinlay J.B."/>
        </authorList>
    </citation>
    <scope>NUCLEOTIDE SEQUENCE [LARGE SCALE GENOMIC DNA]</scope>
    <source>
        <strain evidence="2 3">DSM 5909</strain>
    </source>
</reference>
<dbReference type="EMBL" id="NPEX01000267">
    <property type="protein sequence ID" value="RAI39798.1"/>
    <property type="molecule type" value="Genomic_DNA"/>
</dbReference>